<dbReference type="InterPro" id="IPR050300">
    <property type="entry name" value="GDXG_lipolytic_enzyme"/>
</dbReference>
<gene>
    <name evidence="4" type="ORF">GSE42_20670</name>
    <name evidence="3" type="ORF">LV35_01699</name>
</gene>
<dbReference type="PANTHER" id="PTHR48081:SF33">
    <property type="entry name" value="KYNURENINE FORMAMIDASE"/>
    <property type="match status" value="1"/>
</dbReference>
<feature type="domain" description="BD-FAE-like" evidence="2">
    <location>
        <begin position="61"/>
        <end position="182"/>
    </location>
</feature>
<evidence type="ECO:0000313" key="5">
    <source>
        <dbReference type="Proteomes" id="UP000076296"/>
    </source>
</evidence>
<dbReference type="AlphaFoldDB" id="A0A0M3FHI4"/>
<evidence type="ECO:0000259" key="2">
    <source>
        <dbReference type="Pfam" id="PF20434"/>
    </source>
</evidence>
<evidence type="ECO:0000313" key="3">
    <source>
        <dbReference type="EMBL" id="KZA18029.1"/>
    </source>
</evidence>
<dbReference type="RefSeq" id="WP_002016265.1">
    <property type="nucleotide sequence ID" value="NZ_JBIYXG010000063.1"/>
</dbReference>
<keyword evidence="1 4" id="KW-0378">Hydrolase</keyword>
<proteinExistence type="predicted"/>
<reference evidence="3 5" key="1">
    <citation type="submission" date="2016-01" db="EMBL/GenBank/DDBJ databases">
        <title>Draft sequences of Acinetobacter baumannii isolates from wounded military personnel.</title>
        <authorList>
            <person name="Arivett B.A."/>
            <person name="Fiester S.E."/>
            <person name="Ream D.C."/>
            <person name="Actis L.A."/>
        </authorList>
    </citation>
    <scope>NUCLEOTIDE SEQUENCE [LARGE SCALE GENOMIC DNA]</scope>
    <source>
        <strain evidence="3 5">AB2828</strain>
    </source>
</reference>
<dbReference type="Gene3D" id="3.40.50.1820">
    <property type="entry name" value="alpha/beta hydrolase"/>
    <property type="match status" value="1"/>
</dbReference>
<evidence type="ECO:0000313" key="4">
    <source>
        <dbReference type="EMBL" id="MYM80326.1"/>
    </source>
</evidence>
<comment type="caution">
    <text evidence="4">The sequence shown here is derived from an EMBL/GenBank/DDBJ whole genome shotgun (WGS) entry which is preliminary data.</text>
</comment>
<dbReference type="SUPFAM" id="SSF53474">
    <property type="entry name" value="alpha/beta-Hydrolases"/>
    <property type="match status" value="1"/>
</dbReference>
<organism evidence="4 6">
    <name type="scientific">Acinetobacter baumannii</name>
    <dbReference type="NCBI Taxonomy" id="470"/>
    <lineage>
        <taxon>Bacteria</taxon>
        <taxon>Pseudomonadati</taxon>
        <taxon>Pseudomonadota</taxon>
        <taxon>Gammaproteobacteria</taxon>
        <taxon>Moraxellales</taxon>
        <taxon>Moraxellaceae</taxon>
        <taxon>Acinetobacter</taxon>
        <taxon>Acinetobacter calcoaceticus/baumannii complex</taxon>
    </lineage>
</organism>
<evidence type="ECO:0000256" key="1">
    <source>
        <dbReference type="ARBA" id="ARBA00022801"/>
    </source>
</evidence>
<dbReference type="EMBL" id="LRDT01000020">
    <property type="protein sequence ID" value="KZA18029.1"/>
    <property type="molecule type" value="Genomic_DNA"/>
</dbReference>
<dbReference type="Proteomes" id="UP000076296">
    <property type="component" value="Unassembled WGS sequence"/>
</dbReference>
<reference evidence="4 6" key="2">
    <citation type="journal article" date="2017" name="Ann. Clin. Microbiol. Antimicrob.">
        <title>New eight genes identified at the clinical multidrug-resistant Acinetobacter baumannii DMS06669 strain in a Vietnam hospital.</title>
        <authorList>
            <person name="Si-Tuan N."/>
            <person name="Ngoc H.M."/>
            <person name="Hang P.T.T."/>
            <person name="Nguyen C."/>
            <person name="Van P.H."/>
            <person name="Huong N.T."/>
        </authorList>
    </citation>
    <scope>NUCLEOTIDE SEQUENCE [LARGE SCALE GENOMIC DNA]</scope>
    <source>
        <strain evidence="4 6">DMS06669</strain>
    </source>
</reference>
<dbReference type="Proteomes" id="UP000480763">
    <property type="component" value="Unassembled WGS sequence"/>
</dbReference>
<accession>A0A0M3FHI4</accession>
<protein>
    <submittedName>
        <fullName evidence="3">Alpha/beta hydrolase family protein</fullName>
    </submittedName>
    <submittedName>
        <fullName evidence="4">Alpha/beta hydrolase fold domain-containing protein</fullName>
    </submittedName>
</protein>
<dbReference type="Pfam" id="PF20434">
    <property type="entry name" value="BD-FAE"/>
    <property type="match status" value="1"/>
</dbReference>
<dbReference type="PANTHER" id="PTHR48081">
    <property type="entry name" value="AB HYDROLASE SUPERFAMILY PROTEIN C4A8.06C"/>
    <property type="match status" value="1"/>
</dbReference>
<reference evidence="4" key="3">
    <citation type="submission" date="2019-12" db="EMBL/GenBank/DDBJ databases">
        <authorList>
            <person name="Nguyen S.-T."/>
        </authorList>
    </citation>
    <scope>NUCLEOTIDE SEQUENCE</scope>
    <source>
        <strain evidence="4">DMS06669</strain>
    </source>
</reference>
<dbReference type="InterPro" id="IPR049492">
    <property type="entry name" value="BD-FAE-like_dom"/>
</dbReference>
<evidence type="ECO:0000313" key="6">
    <source>
        <dbReference type="Proteomes" id="UP000480763"/>
    </source>
</evidence>
<dbReference type="EMBL" id="WWCH01000024">
    <property type="protein sequence ID" value="MYM80326.1"/>
    <property type="molecule type" value="Genomic_DNA"/>
</dbReference>
<sequence length="275" mass="31927">MNMNEYEYVDGQRHSSFADLFVYYEKLNQEILQEKEWALDQPYGFQERELFDVCYAKTPAKAIIIYLHAGYWQSRDKSQFRFIAQDISSQGYHFVLVNYPLCPTVKIGGIVRSIQYAIHSIKNFFRYKEIDLPIILCGHSAGAHLVTELAIQNSKSVHSKLFHGVIAISGIYDLAPLKDTSLNQALQLTESEIQYYSPVYKNSLLIDLPFTFLVGQKETNAFIQQNQNMAKLLAARGIVKKEELLEHDHFSLLQEFFKKGRIFQHIEMMYDFISI</sequence>
<name>A0A0M3FHI4_ACIBA</name>
<dbReference type="InterPro" id="IPR029058">
    <property type="entry name" value="AB_hydrolase_fold"/>
</dbReference>
<dbReference type="GO" id="GO:0016787">
    <property type="term" value="F:hydrolase activity"/>
    <property type="evidence" value="ECO:0007669"/>
    <property type="project" value="UniProtKB-KW"/>
</dbReference>